<protein>
    <recommendedName>
        <fullName evidence="3">Hydrolase</fullName>
    </recommendedName>
</protein>
<dbReference type="PANTHER" id="PTHR10000:SF8">
    <property type="entry name" value="HAD SUPERFAMILY HYDROLASE-LIKE, TYPE 3"/>
    <property type="match status" value="1"/>
</dbReference>
<dbReference type="InterPro" id="IPR006379">
    <property type="entry name" value="HAD-SF_hydro_IIB"/>
</dbReference>
<dbReference type="AlphaFoldDB" id="W5XX67"/>
<gene>
    <name evidence="1" type="ORF">B843_00730</name>
</gene>
<dbReference type="SUPFAM" id="SSF56784">
    <property type="entry name" value="HAD-like"/>
    <property type="match status" value="1"/>
</dbReference>
<keyword evidence="2" id="KW-1185">Reference proteome</keyword>
<dbReference type="Gene3D" id="3.30.1240.10">
    <property type="match status" value="1"/>
</dbReference>
<evidence type="ECO:0008006" key="3">
    <source>
        <dbReference type="Google" id="ProtNLM"/>
    </source>
</evidence>
<dbReference type="NCBIfam" id="TIGR01484">
    <property type="entry name" value="HAD-SF-IIB"/>
    <property type="match status" value="1"/>
</dbReference>
<accession>W5XX67</accession>
<dbReference type="GO" id="GO:0005829">
    <property type="term" value="C:cytosol"/>
    <property type="evidence" value="ECO:0007669"/>
    <property type="project" value="TreeGrafter"/>
</dbReference>
<reference evidence="1 2" key="1">
    <citation type="submission" date="2013-02" db="EMBL/GenBank/DDBJ databases">
        <title>The complete genome sequence of Corynebacterium vitaeruminis DSM 20294.</title>
        <authorList>
            <person name="Ruckert C."/>
            <person name="Albersmeier A."/>
            <person name="Kalinowski J."/>
        </authorList>
    </citation>
    <scope>NUCLEOTIDE SEQUENCE [LARGE SCALE GENOMIC DNA]</scope>
    <source>
        <strain evidence="2">ATCC 10234</strain>
    </source>
</reference>
<dbReference type="STRING" id="1224164.B843_00730"/>
<dbReference type="Proteomes" id="UP000019222">
    <property type="component" value="Chromosome"/>
</dbReference>
<name>W5XX67_9CORY</name>
<evidence type="ECO:0000313" key="1">
    <source>
        <dbReference type="EMBL" id="AHI21542.1"/>
    </source>
</evidence>
<dbReference type="InterPro" id="IPR023214">
    <property type="entry name" value="HAD_sf"/>
</dbReference>
<dbReference type="GO" id="GO:0000287">
    <property type="term" value="F:magnesium ion binding"/>
    <property type="evidence" value="ECO:0007669"/>
    <property type="project" value="TreeGrafter"/>
</dbReference>
<dbReference type="EMBL" id="CP004353">
    <property type="protein sequence ID" value="AHI21542.1"/>
    <property type="molecule type" value="Genomic_DNA"/>
</dbReference>
<sequence>MKIAAFDFDGTILFDGGIAEDTLDAIHGFQEAGNLAVAATGRSLATARFATTRFGLDFDYLVLNTGAVLADRDDTVLAKRFLDFSLVEDVVDTLSRHEGIALYGTTLTGRDSCFYHGVGFTKSGIVPDFQQANVHEMAGENFIGIPIWVPRDRPKLRAIIDEITATWDVECTTNQDFIDIIPTGSTKGNGLLGLIEHLGMRREDVKLVTFGDSWNDLSMHAIADRSFSFPWSPADVRAQTSFVTESVVAGLSLIDG</sequence>
<evidence type="ECO:0000313" key="2">
    <source>
        <dbReference type="Proteomes" id="UP000019222"/>
    </source>
</evidence>
<dbReference type="eggNOG" id="COG0561">
    <property type="taxonomic scope" value="Bacteria"/>
</dbReference>
<organism evidence="1 2">
    <name type="scientific">Corynebacterium vitaeruminis DSM 20294</name>
    <dbReference type="NCBI Taxonomy" id="1224164"/>
    <lineage>
        <taxon>Bacteria</taxon>
        <taxon>Bacillati</taxon>
        <taxon>Actinomycetota</taxon>
        <taxon>Actinomycetes</taxon>
        <taxon>Mycobacteriales</taxon>
        <taxon>Corynebacteriaceae</taxon>
        <taxon>Corynebacterium</taxon>
    </lineage>
</organism>
<proteinExistence type="predicted"/>
<dbReference type="HOGENOM" id="CLU_044146_3_2_11"/>
<dbReference type="PATRIC" id="fig|1224164.3.peg.146"/>
<dbReference type="Gene3D" id="3.40.50.1000">
    <property type="entry name" value="HAD superfamily/HAD-like"/>
    <property type="match status" value="1"/>
</dbReference>
<dbReference type="GO" id="GO:0016791">
    <property type="term" value="F:phosphatase activity"/>
    <property type="evidence" value="ECO:0007669"/>
    <property type="project" value="TreeGrafter"/>
</dbReference>
<dbReference type="InterPro" id="IPR036412">
    <property type="entry name" value="HAD-like_sf"/>
</dbReference>
<dbReference type="PANTHER" id="PTHR10000">
    <property type="entry name" value="PHOSPHOSERINE PHOSPHATASE"/>
    <property type="match status" value="1"/>
</dbReference>
<dbReference type="Pfam" id="PF08282">
    <property type="entry name" value="Hydrolase_3"/>
    <property type="match status" value="1"/>
</dbReference>
<dbReference type="KEGG" id="cvt:B843_00730"/>